<dbReference type="Pfam" id="PF00348">
    <property type="entry name" value="polyprenyl_synt"/>
    <property type="match status" value="1"/>
</dbReference>
<evidence type="ECO:0000313" key="2">
    <source>
        <dbReference type="EMBL" id="KAB7493634.1"/>
    </source>
</evidence>
<keyword evidence="1" id="KW-0808">Transferase</keyword>
<dbReference type="Proteomes" id="UP000326759">
    <property type="component" value="Unassembled WGS sequence"/>
</dbReference>
<dbReference type="Gene3D" id="1.10.600.10">
    <property type="entry name" value="Farnesyl Diphosphate Synthase"/>
    <property type="match status" value="1"/>
</dbReference>
<proteinExistence type="inferred from homology"/>
<sequence>MNFEANLLPKFKFITKLYNGGTTLSLAYASSCARQIFKNGKSSRCFSTSEYNLVQQERIVDWNRAVSDAEKIVGYPTSYLTLRSLFSDEMSNLAVHLRKLVGTSHPLLKTAKKLVYNGKNNIQTRGLIILLLSKAAGNIHEKVLEQDIPEGVSHNQRSLAEIIEMIHASQLIHKGVVNLCPPVCSDETTLTDMTFGNKIAILSGDYLLANACTGLAALNNSRVVELVSNAISDLTEAEFIGKHDALDNSLPSSDITIEDWEQKRFLSAGSLLANSCQGAVLLAGHGEDKQKVAFEFGKLLSFAWQVHSELQPFLDPYSHPPGTPFDLTSAPVVLHFTKERQKKCGGESVKAIMDIVNSSAESIENCDFEQIYNLILKGSGVVEAKSLCSDYKDAALKTLKSIQPSEARTALENIVNALAQ</sequence>
<accession>A0A5N5SH09</accession>
<dbReference type="EMBL" id="SEYY01025167">
    <property type="protein sequence ID" value="KAB7493634.1"/>
    <property type="molecule type" value="Genomic_DNA"/>
</dbReference>
<dbReference type="SUPFAM" id="SSF48576">
    <property type="entry name" value="Terpenoid synthases"/>
    <property type="match status" value="1"/>
</dbReference>
<dbReference type="InterPro" id="IPR000092">
    <property type="entry name" value="Polyprenyl_synt"/>
</dbReference>
<name>A0A5N5SH09_9CRUS</name>
<dbReference type="PANTHER" id="PTHR12001">
    <property type="entry name" value="GERANYLGERANYL PYROPHOSPHATE SYNTHASE"/>
    <property type="match status" value="1"/>
</dbReference>
<dbReference type="InterPro" id="IPR008949">
    <property type="entry name" value="Isoprenoid_synthase_dom_sf"/>
</dbReference>
<organism evidence="2 3">
    <name type="scientific">Armadillidium nasatum</name>
    <dbReference type="NCBI Taxonomy" id="96803"/>
    <lineage>
        <taxon>Eukaryota</taxon>
        <taxon>Metazoa</taxon>
        <taxon>Ecdysozoa</taxon>
        <taxon>Arthropoda</taxon>
        <taxon>Crustacea</taxon>
        <taxon>Multicrustacea</taxon>
        <taxon>Malacostraca</taxon>
        <taxon>Eumalacostraca</taxon>
        <taxon>Peracarida</taxon>
        <taxon>Isopoda</taxon>
        <taxon>Oniscidea</taxon>
        <taxon>Crinocheta</taxon>
        <taxon>Armadillidiidae</taxon>
        <taxon>Armadillidium</taxon>
    </lineage>
</organism>
<dbReference type="GO" id="GO:1990234">
    <property type="term" value="C:transferase complex"/>
    <property type="evidence" value="ECO:0007669"/>
    <property type="project" value="TreeGrafter"/>
</dbReference>
<dbReference type="OrthoDB" id="9983019at2759"/>
<dbReference type="GO" id="GO:0006744">
    <property type="term" value="P:ubiquinone biosynthetic process"/>
    <property type="evidence" value="ECO:0007669"/>
    <property type="project" value="TreeGrafter"/>
</dbReference>
<dbReference type="GO" id="GO:0042811">
    <property type="term" value="P:pheromone biosynthetic process"/>
    <property type="evidence" value="ECO:0007669"/>
    <property type="project" value="UniProtKB-ARBA"/>
</dbReference>
<dbReference type="AlphaFoldDB" id="A0A5N5SH09"/>
<evidence type="ECO:0000256" key="1">
    <source>
        <dbReference type="RuleBase" id="RU004466"/>
    </source>
</evidence>
<evidence type="ECO:0000313" key="3">
    <source>
        <dbReference type="Proteomes" id="UP000326759"/>
    </source>
</evidence>
<comment type="caution">
    <text evidence="2">The sequence shown here is derived from an EMBL/GenBank/DDBJ whole genome shotgun (WGS) entry which is preliminary data.</text>
</comment>
<dbReference type="GO" id="GO:0005739">
    <property type="term" value="C:mitochondrion"/>
    <property type="evidence" value="ECO:0007669"/>
    <property type="project" value="TreeGrafter"/>
</dbReference>
<reference evidence="2 3" key="1">
    <citation type="journal article" date="2019" name="PLoS Biol.">
        <title>Sex chromosomes control vertical transmission of feminizing Wolbachia symbionts in an isopod.</title>
        <authorList>
            <person name="Becking T."/>
            <person name="Chebbi M.A."/>
            <person name="Giraud I."/>
            <person name="Moumen B."/>
            <person name="Laverre T."/>
            <person name="Caubet Y."/>
            <person name="Peccoud J."/>
            <person name="Gilbert C."/>
            <person name="Cordaux R."/>
        </authorList>
    </citation>
    <scope>NUCLEOTIDE SEQUENCE [LARGE SCALE GENOMIC DNA]</scope>
    <source>
        <strain evidence="2">ANa2</strain>
        <tissue evidence="2">Whole body excluding digestive tract and cuticle</tissue>
    </source>
</reference>
<keyword evidence="3" id="KW-1185">Reference proteome</keyword>
<dbReference type="GO" id="GO:0008299">
    <property type="term" value="P:isoprenoid biosynthetic process"/>
    <property type="evidence" value="ECO:0007669"/>
    <property type="project" value="InterPro"/>
</dbReference>
<gene>
    <name evidence="2" type="primary">PDSS2</name>
    <name evidence="2" type="ORF">Anas_03053</name>
</gene>
<dbReference type="GO" id="GO:0004659">
    <property type="term" value="F:prenyltransferase activity"/>
    <property type="evidence" value="ECO:0007669"/>
    <property type="project" value="InterPro"/>
</dbReference>
<protein>
    <submittedName>
        <fullName evidence="2">Decaprenyl-diphosphate synthase subunit 2</fullName>
    </submittedName>
</protein>
<dbReference type="PANTHER" id="PTHR12001:SF55">
    <property type="entry name" value="ALL TRANS-POLYPRENYL-DIPHOSPHATE SYNTHASE PDSS2"/>
    <property type="match status" value="1"/>
</dbReference>
<comment type="similarity">
    <text evidence="1">Belongs to the FPP/GGPP synthase family.</text>
</comment>